<dbReference type="InterPro" id="IPR035897">
    <property type="entry name" value="Toll_tir_struct_dom_sf"/>
</dbReference>
<protein>
    <submittedName>
        <fullName evidence="2">TIR domain-containing protein</fullName>
    </submittedName>
</protein>
<organism evidence="2 3">
    <name type="scientific">Qipengyuania gelatinilytica</name>
    <dbReference type="NCBI Taxonomy" id="2867231"/>
    <lineage>
        <taxon>Bacteria</taxon>
        <taxon>Pseudomonadati</taxon>
        <taxon>Pseudomonadota</taxon>
        <taxon>Alphaproteobacteria</taxon>
        <taxon>Sphingomonadales</taxon>
        <taxon>Erythrobacteraceae</taxon>
        <taxon>Qipengyuania</taxon>
    </lineage>
</organism>
<reference evidence="2 3" key="1">
    <citation type="submission" date="2021-08" db="EMBL/GenBank/DDBJ databases">
        <title>Comparative Genomics Analysis of the Genus Qipengyuania Reveals Extensive Genetic Diversity and Metabolic Versatility, Including the Description of Fifteen Novel Species.</title>
        <authorList>
            <person name="Liu Y."/>
        </authorList>
    </citation>
    <scope>NUCLEOTIDE SEQUENCE [LARGE SCALE GENOMIC DNA]</scope>
    <source>
        <strain evidence="2 3">1NDH1</strain>
    </source>
</reference>
<dbReference type="Gene3D" id="1.25.40.10">
    <property type="entry name" value="Tetratricopeptide repeat domain"/>
    <property type="match status" value="1"/>
</dbReference>
<dbReference type="Proteomes" id="UP000824321">
    <property type="component" value="Chromosome"/>
</dbReference>
<dbReference type="RefSeq" id="WP_221431882.1">
    <property type="nucleotide sequence ID" value="NZ_CP081294.1"/>
</dbReference>
<dbReference type="InterPro" id="IPR000157">
    <property type="entry name" value="TIR_dom"/>
</dbReference>
<feature type="domain" description="TIR" evidence="1">
    <location>
        <begin position="4"/>
        <end position="108"/>
    </location>
</feature>
<keyword evidence="3" id="KW-1185">Reference proteome</keyword>
<name>A0ABX9A4G5_9SPHN</name>
<accession>A0ABX9A4G5</accession>
<dbReference type="InterPro" id="IPR011990">
    <property type="entry name" value="TPR-like_helical_dom_sf"/>
</dbReference>
<evidence type="ECO:0000313" key="3">
    <source>
        <dbReference type="Proteomes" id="UP000824321"/>
    </source>
</evidence>
<dbReference type="SUPFAM" id="SSF52200">
    <property type="entry name" value="Toll/Interleukin receptor TIR domain"/>
    <property type="match status" value="1"/>
</dbReference>
<sequence>MADIFLSYARADQPRIERLAAALQEAGFTLWWDSHLRSGAEFADDIEAALNEAGRVIVAWSAHAVKSRWVRDEASEAAEQNKLVSLSLDGTAPPMGFRQFHATDMTNWNGGPLPAALLDALGGGVITKPAPRSAAKPKKPLVLAGAAIALVLAGGAYVATQGLPGSEAAVQEPVSLAVLPLTSSDEELAAKGSGLSSALSNGLASASGMTMIASTSTAAAAARNLSAREIGVELGATHLLEGQILPVGDDEVQVILSLVDTGTGRQIWSDRIDGDRRITPRLTRELVSAAGLAMKARLGTGTAQRLAGSDISSEAYEAYLSALEKISLRFNDDDRIDAYRLLRRVTELAPDFAPGHAALAYIIANSSRSMLGEEDTVRRQYHLAIERALSLDPGNVEARAAQAIGAYPWDGDIEAAMELSTALIKDHPDDPLAQEAMARSLDNVGRHSEAHDYYERALAADPLSEQKRVNMYKNYFKFGTFDGLERLLARCADCATTPEWLLFGFIALDGDIDDFERLWPDLVKRLEGGSLPQEQIDVLDAYLPAYIKGSPAPVPQLWLDAANPFTVIAAYRTVGEDEALRQLKRLLERDWPAVGEDFLTDKRGRLSPRLRATPTYHALFEGFYQQQLVDYRRKHGVMAGLPLDPDEVAAEERRLAKLDR</sequence>
<gene>
    <name evidence="2" type="ORF">K3136_05525</name>
</gene>
<dbReference type="SUPFAM" id="SSF48452">
    <property type="entry name" value="TPR-like"/>
    <property type="match status" value="1"/>
</dbReference>
<evidence type="ECO:0000313" key="2">
    <source>
        <dbReference type="EMBL" id="QZD96158.1"/>
    </source>
</evidence>
<dbReference type="EMBL" id="CP081294">
    <property type="protein sequence ID" value="QZD96158.1"/>
    <property type="molecule type" value="Genomic_DNA"/>
</dbReference>
<proteinExistence type="predicted"/>
<dbReference type="Gene3D" id="3.40.50.10070">
    <property type="entry name" value="TolB, N-terminal domain"/>
    <property type="match status" value="1"/>
</dbReference>
<dbReference type="Gene3D" id="3.40.50.10140">
    <property type="entry name" value="Toll/interleukin-1 receptor homology (TIR) domain"/>
    <property type="match status" value="1"/>
</dbReference>
<evidence type="ECO:0000259" key="1">
    <source>
        <dbReference type="Pfam" id="PF13676"/>
    </source>
</evidence>
<dbReference type="Pfam" id="PF13676">
    <property type="entry name" value="TIR_2"/>
    <property type="match status" value="1"/>
</dbReference>